<organism evidence="1 2">
    <name type="scientific">Streptacidiphilus alkalitolerans</name>
    <dbReference type="NCBI Taxonomy" id="3342712"/>
    <lineage>
        <taxon>Bacteria</taxon>
        <taxon>Bacillati</taxon>
        <taxon>Actinomycetota</taxon>
        <taxon>Actinomycetes</taxon>
        <taxon>Kitasatosporales</taxon>
        <taxon>Streptomycetaceae</taxon>
        <taxon>Streptacidiphilus</taxon>
    </lineage>
</organism>
<evidence type="ECO:0000313" key="2">
    <source>
        <dbReference type="Proteomes" id="UP001592530"/>
    </source>
</evidence>
<dbReference type="Proteomes" id="UP001592530">
    <property type="component" value="Unassembled WGS sequence"/>
</dbReference>
<comment type="caution">
    <text evidence="1">The sequence shown here is derived from an EMBL/GenBank/DDBJ whole genome shotgun (WGS) entry which is preliminary data.</text>
</comment>
<evidence type="ECO:0008006" key="3">
    <source>
        <dbReference type="Google" id="ProtNLM"/>
    </source>
</evidence>
<evidence type="ECO:0000313" key="1">
    <source>
        <dbReference type="EMBL" id="MFC1429988.1"/>
    </source>
</evidence>
<name>A0ABV6WW67_9ACTN</name>
<dbReference type="RefSeq" id="WP_380549008.1">
    <property type="nucleotide sequence ID" value="NZ_JBHEZY010000001.1"/>
</dbReference>
<dbReference type="EMBL" id="JBHEZY010000001">
    <property type="protein sequence ID" value="MFC1429988.1"/>
    <property type="molecule type" value="Genomic_DNA"/>
</dbReference>
<sequence>MSERYLTCALMTEGRSDELFLVEVLLRQLQQISLAGSPGFSVGPPLTVELRTIAETASVRAEVGLLLVDFDLVFAHRDHRESAKLDPLRLLPGHGSRLVGLVPRCETEAWTLCDPEAFRTVKGVDLALLPARPKDVERVPDPKKLLREVLGGADAMPVLGRLGRDVRLDRLQQIPAYRAWLAELTRALKELHFL</sequence>
<proteinExistence type="predicted"/>
<accession>A0ABV6WW67</accession>
<gene>
    <name evidence="1" type="ORF">ACEZDB_04860</name>
</gene>
<reference evidence="1 2" key="1">
    <citation type="submission" date="2024-09" db="EMBL/GenBank/DDBJ databases">
        <authorList>
            <person name="Lee S.D."/>
        </authorList>
    </citation>
    <scope>NUCLEOTIDE SEQUENCE [LARGE SCALE GENOMIC DNA]</scope>
    <source>
        <strain evidence="1 2">N1-3</strain>
    </source>
</reference>
<protein>
    <recommendedName>
        <fullName evidence="3">DUF4276 family protein</fullName>
    </recommendedName>
</protein>